<proteinExistence type="predicted"/>
<gene>
    <name evidence="1" type="ORF">DPMN_156466</name>
</gene>
<reference evidence="1" key="2">
    <citation type="submission" date="2020-11" db="EMBL/GenBank/DDBJ databases">
        <authorList>
            <person name="McCartney M.A."/>
            <person name="Auch B."/>
            <person name="Kono T."/>
            <person name="Mallez S."/>
            <person name="Becker A."/>
            <person name="Gohl D.M."/>
            <person name="Silverstein K.A.T."/>
            <person name="Koren S."/>
            <person name="Bechman K.B."/>
            <person name="Herman A."/>
            <person name="Abrahante J.E."/>
            <person name="Garbe J."/>
        </authorList>
    </citation>
    <scope>NUCLEOTIDE SEQUENCE</scope>
    <source>
        <strain evidence="1">Duluth1</strain>
        <tissue evidence="1">Whole animal</tissue>
    </source>
</reference>
<name>A0A9D4FQT1_DREPO</name>
<dbReference type="Proteomes" id="UP000828390">
    <property type="component" value="Unassembled WGS sequence"/>
</dbReference>
<evidence type="ECO:0000313" key="1">
    <source>
        <dbReference type="EMBL" id="KAH3802782.1"/>
    </source>
</evidence>
<dbReference type="EMBL" id="JAIWYP010000007">
    <property type="protein sequence ID" value="KAH3802782.1"/>
    <property type="molecule type" value="Genomic_DNA"/>
</dbReference>
<dbReference type="AlphaFoldDB" id="A0A9D4FQT1"/>
<evidence type="ECO:0000313" key="2">
    <source>
        <dbReference type="Proteomes" id="UP000828390"/>
    </source>
</evidence>
<protein>
    <submittedName>
        <fullName evidence="1">Uncharacterized protein</fullName>
    </submittedName>
</protein>
<organism evidence="1 2">
    <name type="scientific">Dreissena polymorpha</name>
    <name type="common">Zebra mussel</name>
    <name type="synonym">Mytilus polymorpha</name>
    <dbReference type="NCBI Taxonomy" id="45954"/>
    <lineage>
        <taxon>Eukaryota</taxon>
        <taxon>Metazoa</taxon>
        <taxon>Spiralia</taxon>
        <taxon>Lophotrochozoa</taxon>
        <taxon>Mollusca</taxon>
        <taxon>Bivalvia</taxon>
        <taxon>Autobranchia</taxon>
        <taxon>Heteroconchia</taxon>
        <taxon>Euheterodonta</taxon>
        <taxon>Imparidentia</taxon>
        <taxon>Neoheterodontei</taxon>
        <taxon>Myida</taxon>
        <taxon>Dreissenoidea</taxon>
        <taxon>Dreissenidae</taxon>
        <taxon>Dreissena</taxon>
    </lineage>
</organism>
<comment type="caution">
    <text evidence="1">The sequence shown here is derived from an EMBL/GenBank/DDBJ whole genome shotgun (WGS) entry which is preliminary data.</text>
</comment>
<sequence length="83" mass="9462">MCFQEAGDRFCHISKPNDEFRDGLNAQICKLDRLALARVEETFQEAGDRFCHISKANDEFRDGLNAQIGKLDRLALARVEETC</sequence>
<reference evidence="1" key="1">
    <citation type="journal article" date="2019" name="bioRxiv">
        <title>The Genome of the Zebra Mussel, Dreissena polymorpha: A Resource for Invasive Species Research.</title>
        <authorList>
            <person name="McCartney M.A."/>
            <person name="Auch B."/>
            <person name="Kono T."/>
            <person name="Mallez S."/>
            <person name="Zhang Y."/>
            <person name="Obille A."/>
            <person name="Becker A."/>
            <person name="Abrahante J.E."/>
            <person name="Garbe J."/>
            <person name="Badalamenti J.P."/>
            <person name="Herman A."/>
            <person name="Mangelson H."/>
            <person name="Liachko I."/>
            <person name="Sullivan S."/>
            <person name="Sone E.D."/>
            <person name="Koren S."/>
            <person name="Silverstein K.A.T."/>
            <person name="Beckman K.B."/>
            <person name="Gohl D.M."/>
        </authorList>
    </citation>
    <scope>NUCLEOTIDE SEQUENCE</scope>
    <source>
        <strain evidence="1">Duluth1</strain>
        <tissue evidence="1">Whole animal</tissue>
    </source>
</reference>
<accession>A0A9D4FQT1</accession>
<keyword evidence="2" id="KW-1185">Reference proteome</keyword>